<dbReference type="FunFam" id="3.40.640.10:FF:000066">
    <property type="entry name" value="Aspartate aminotransferase"/>
    <property type="match status" value="1"/>
</dbReference>
<proteinExistence type="inferred from homology"/>
<evidence type="ECO:0000256" key="4">
    <source>
        <dbReference type="ARBA" id="ARBA00022576"/>
    </source>
</evidence>
<dbReference type="CDD" id="cd00609">
    <property type="entry name" value="AAT_like"/>
    <property type="match status" value="1"/>
</dbReference>
<comment type="subunit">
    <text evidence="3 8">Homodimer.</text>
</comment>
<dbReference type="PANTHER" id="PTHR11879">
    <property type="entry name" value="ASPARTATE AMINOTRANSFERASE"/>
    <property type="match status" value="1"/>
</dbReference>
<dbReference type="EMBL" id="JARGEI010000009">
    <property type="protein sequence ID" value="KAJ8726576.1"/>
    <property type="molecule type" value="Genomic_DNA"/>
</dbReference>
<dbReference type="AlphaFoldDB" id="A0AAD7YUW9"/>
<dbReference type="InterPro" id="IPR015422">
    <property type="entry name" value="PyrdxlP-dep_Trfase_small"/>
</dbReference>
<dbReference type="PROSITE" id="PS00105">
    <property type="entry name" value="AA_TRANSFER_CLASS_1"/>
    <property type="match status" value="1"/>
</dbReference>
<dbReference type="GO" id="GO:0030170">
    <property type="term" value="F:pyridoxal phosphate binding"/>
    <property type="evidence" value="ECO:0007669"/>
    <property type="project" value="InterPro"/>
</dbReference>
<evidence type="ECO:0000256" key="8">
    <source>
        <dbReference type="RuleBase" id="RU000480"/>
    </source>
</evidence>
<keyword evidence="4 8" id="KW-0032">Aminotransferase</keyword>
<dbReference type="FunFam" id="3.90.1150.10:FF:000001">
    <property type="entry name" value="Aspartate aminotransferase"/>
    <property type="match status" value="1"/>
</dbReference>
<dbReference type="InterPro" id="IPR004838">
    <property type="entry name" value="NHTrfase_class1_PyrdxlP-BS"/>
</dbReference>
<dbReference type="InterPro" id="IPR000796">
    <property type="entry name" value="Asp_trans"/>
</dbReference>
<dbReference type="GO" id="GO:0005739">
    <property type="term" value="C:mitochondrion"/>
    <property type="evidence" value="ECO:0007669"/>
    <property type="project" value="TreeGrafter"/>
</dbReference>
<name>A0AAD7YUW9_MYTSE</name>
<evidence type="ECO:0000313" key="10">
    <source>
        <dbReference type="EMBL" id="KAJ8726576.1"/>
    </source>
</evidence>
<dbReference type="GO" id="GO:0006533">
    <property type="term" value="P:L-aspartate catabolic process"/>
    <property type="evidence" value="ECO:0007669"/>
    <property type="project" value="TreeGrafter"/>
</dbReference>
<evidence type="ECO:0000256" key="3">
    <source>
        <dbReference type="ARBA" id="ARBA00011738"/>
    </source>
</evidence>
<dbReference type="PRINTS" id="PR00799">
    <property type="entry name" value="TRANSAMINASE"/>
</dbReference>
<dbReference type="InterPro" id="IPR015424">
    <property type="entry name" value="PyrdxlP-dep_Trfase"/>
</dbReference>
<evidence type="ECO:0000256" key="5">
    <source>
        <dbReference type="ARBA" id="ARBA00022679"/>
    </source>
</evidence>
<dbReference type="NCBIfam" id="NF006719">
    <property type="entry name" value="PRK09257.1"/>
    <property type="match status" value="1"/>
</dbReference>
<comment type="caution">
    <text evidence="10">The sequence shown here is derived from an EMBL/GenBank/DDBJ whole genome shotgun (WGS) entry which is preliminary data.</text>
</comment>
<evidence type="ECO:0000256" key="7">
    <source>
        <dbReference type="ARBA" id="ARBA00049185"/>
    </source>
</evidence>
<evidence type="ECO:0000256" key="2">
    <source>
        <dbReference type="ARBA" id="ARBA00007441"/>
    </source>
</evidence>
<evidence type="ECO:0000256" key="1">
    <source>
        <dbReference type="ARBA" id="ARBA00001933"/>
    </source>
</evidence>
<dbReference type="Gene3D" id="3.90.1150.10">
    <property type="entry name" value="Aspartate Aminotransferase, domain 1"/>
    <property type="match status" value="1"/>
</dbReference>
<dbReference type="SUPFAM" id="SSF53383">
    <property type="entry name" value="PLP-dependent transferases"/>
    <property type="match status" value="1"/>
</dbReference>
<comment type="miscellaneous">
    <text evidence="8">In eukaryotes there are cytoplasmic, mitochondrial and chloroplastic isozymes.</text>
</comment>
<dbReference type="GO" id="GO:0004069">
    <property type="term" value="F:L-aspartate:2-oxoglutarate aminotransferase activity"/>
    <property type="evidence" value="ECO:0007669"/>
    <property type="project" value="UniProtKB-EC"/>
</dbReference>
<evidence type="ECO:0000256" key="6">
    <source>
        <dbReference type="ARBA" id="ARBA00022898"/>
    </source>
</evidence>
<organism evidence="10 11">
    <name type="scientific">Mythimna separata</name>
    <name type="common">Oriental armyworm</name>
    <name type="synonym">Pseudaletia separata</name>
    <dbReference type="NCBI Taxonomy" id="271217"/>
    <lineage>
        <taxon>Eukaryota</taxon>
        <taxon>Metazoa</taxon>
        <taxon>Ecdysozoa</taxon>
        <taxon>Arthropoda</taxon>
        <taxon>Hexapoda</taxon>
        <taxon>Insecta</taxon>
        <taxon>Pterygota</taxon>
        <taxon>Neoptera</taxon>
        <taxon>Endopterygota</taxon>
        <taxon>Lepidoptera</taxon>
        <taxon>Glossata</taxon>
        <taxon>Ditrysia</taxon>
        <taxon>Noctuoidea</taxon>
        <taxon>Noctuidae</taxon>
        <taxon>Noctuinae</taxon>
        <taxon>Hadenini</taxon>
        <taxon>Mythimna</taxon>
    </lineage>
</organism>
<dbReference type="InterPro" id="IPR004839">
    <property type="entry name" value="Aminotransferase_I/II_large"/>
</dbReference>
<keyword evidence="11" id="KW-1185">Reference proteome</keyword>
<comment type="similarity">
    <text evidence="2">Belongs to the class-I pyridoxal-phosphate-dependent aminotransferase family.</text>
</comment>
<dbReference type="InterPro" id="IPR015421">
    <property type="entry name" value="PyrdxlP-dep_Trfase_major"/>
</dbReference>
<dbReference type="Gene3D" id="3.40.640.10">
    <property type="entry name" value="Type I PLP-dependent aspartate aminotransferase-like (Major domain)"/>
    <property type="match status" value="1"/>
</dbReference>
<protein>
    <recommendedName>
        <fullName evidence="8">Aspartate aminotransferase</fullName>
        <ecNumber evidence="8">2.6.1.1</ecNumber>
    </recommendedName>
</protein>
<gene>
    <name evidence="10" type="ORF">PYW07_001274</name>
</gene>
<keyword evidence="6" id="KW-0663">Pyridoxal phosphate</keyword>
<accession>A0AAD7YUW9</accession>
<evidence type="ECO:0000259" key="9">
    <source>
        <dbReference type="Pfam" id="PF00155"/>
    </source>
</evidence>
<comment type="catalytic activity">
    <reaction evidence="7 8">
        <text>L-aspartate + 2-oxoglutarate = oxaloacetate + L-glutamate</text>
        <dbReference type="Rhea" id="RHEA:21824"/>
        <dbReference type="ChEBI" id="CHEBI:16452"/>
        <dbReference type="ChEBI" id="CHEBI:16810"/>
        <dbReference type="ChEBI" id="CHEBI:29985"/>
        <dbReference type="ChEBI" id="CHEBI:29991"/>
        <dbReference type="EC" id="2.6.1.1"/>
    </reaction>
</comment>
<feature type="domain" description="Aminotransferase class I/classII large" evidence="9">
    <location>
        <begin position="56"/>
        <end position="412"/>
    </location>
</feature>
<evidence type="ECO:0000313" key="11">
    <source>
        <dbReference type="Proteomes" id="UP001231518"/>
    </source>
</evidence>
<dbReference type="Proteomes" id="UP001231518">
    <property type="component" value="Chromosome 10"/>
</dbReference>
<dbReference type="PANTHER" id="PTHR11879:SF22">
    <property type="entry name" value="ASPARTATE AMINOTRANSFERASE, MITOCHONDRIAL"/>
    <property type="match status" value="1"/>
</dbReference>
<dbReference type="EC" id="2.6.1.1" evidence="8"/>
<keyword evidence="5 8" id="KW-0808">Transferase</keyword>
<sequence>MPHVLAKLSAHLLRNNVDFFNIASRANSSYWGCVPMGPPDVILGISEAYKRDTDPKKVNLGVGAYRDDAGKPHILPSVRKAEEIIFNACMNHEYAPISGEAAYCNAVAKLAFGADSPALKNKSNCTVQSLSGTGALRLGLEFVTKHFGGKKELWLPTPTWGNHPQICNMISLPHKKYRYYDPKTHGFDLNGACEDICKMPQGAIILLHACAHNPTGVDPKPDEWKQLSDVIKERKVLPFFDMAYQGFATGSVDNDAFAVRLFEKEGHLMILAQSFAKNMGLYGERVGALTFLCGDQETAAKMMSQVKIMVRTIYSNPAINGSRIVSTILNNPELYKQWLCDVKEMADRIITMRKKLREGIEGRGNKQKWNHITDQIGMFCYTGLKPDQVERLTKEFHIYLTKDGRISTPHITPFSILGTETPKSMYVTAVQYHILLQRTKRTQYL</sequence>
<dbReference type="Pfam" id="PF00155">
    <property type="entry name" value="Aminotran_1_2"/>
    <property type="match status" value="1"/>
</dbReference>
<comment type="cofactor">
    <cofactor evidence="1">
        <name>pyridoxal 5'-phosphate</name>
        <dbReference type="ChEBI" id="CHEBI:597326"/>
    </cofactor>
</comment>
<reference evidence="10" key="1">
    <citation type="submission" date="2023-03" db="EMBL/GenBank/DDBJ databases">
        <title>Chromosome-level genomes of two armyworms, Mythimna separata and Mythimna loreyi, provide insights into the biosynthesis and reception of sex pheromones.</title>
        <authorList>
            <person name="Zhao H."/>
        </authorList>
    </citation>
    <scope>NUCLEOTIDE SEQUENCE</scope>
    <source>
        <strain evidence="10">BeijingLab</strain>
        <tissue evidence="10">Pupa</tissue>
    </source>
</reference>